<dbReference type="SUPFAM" id="SSF55136">
    <property type="entry name" value="Probable bacterial effector-binding domain"/>
    <property type="match status" value="1"/>
</dbReference>
<dbReference type="Pfam" id="PF04832">
    <property type="entry name" value="SOUL"/>
    <property type="match status" value="1"/>
</dbReference>
<dbReference type="Gene3D" id="3.20.80.10">
    <property type="entry name" value="Regulatory factor, effector binding domain"/>
    <property type="match status" value="1"/>
</dbReference>
<feature type="chain" id="PRO_5043029686" description="Heme-binding protein 2" evidence="2">
    <location>
        <begin position="25"/>
        <end position="226"/>
    </location>
</feature>
<comment type="similarity">
    <text evidence="1">Belongs to the HEBP family.</text>
</comment>
<keyword evidence="4" id="KW-1185">Reference proteome</keyword>
<evidence type="ECO:0008006" key="5">
    <source>
        <dbReference type="Google" id="ProtNLM"/>
    </source>
</evidence>
<dbReference type="InterPro" id="IPR011256">
    <property type="entry name" value="Reg_factor_effector_dom_sf"/>
</dbReference>
<gene>
    <name evidence="3" type="ORF">Scep_027352</name>
</gene>
<dbReference type="EMBL" id="JBBNAG010000012">
    <property type="protein sequence ID" value="KAK9088270.1"/>
    <property type="molecule type" value="Genomic_DNA"/>
</dbReference>
<dbReference type="AlphaFoldDB" id="A0AAP0E7R9"/>
<proteinExistence type="inferred from homology"/>
<dbReference type="PANTHER" id="PTHR11220">
    <property type="entry name" value="HEME-BINDING PROTEIN-RELATED"/>
    <property type="match status" value="1"/>
</dbReference>
<evidence type="ECO:0000313" key="4">
    <source>
        <dbReference type="Proteomes" id="UP001419268"/>
    </source>
</evidence>
<dbReference type="InterPro" id="IPR006917">
    <property type="entry name" value="SOUL_heme-bd"/>
</dbReference>
<comment type="caution">
    <text evidence="3">The sequence shown here is derived from an EMBL/GenBank/DDBJ whole genome shotgun (WGS) entry which is preliminary data.</text>
</comment>
<evidence type="ECO:0000256" key="1">
    <source>
        <dbReference type="ARBA" id="ARBA00009817"/>
    </source>
</evidence>
<dbReference type="Proteomes" id="UP001419268">
    <property type="component" value="Unassembled WGS sequence"/>
</dbReference>
<sequence>MAANALNLCSFFIFAFLIINGAKTKPTVGIFPPSCNRIECPKFEVIEANNGYEIRSYDSPMWMSTAPIDDISLVNATRAGFLQLFDYIQGKNKYHQKIEMTAPVLTQVSPSDGPFCATSFVVSFYIPKENQGNPPAAQGLHVQKWGKTLAAVRQFSGFVKDYDVAEETAALYASLEGSKWFDAIRKAPTADPTTTYTVAQYNSPFEFDNRVNEIWLLLDVKDYFGM</sequence>
<evidence type="ECO:0000313" key="3">
    <source>
        <dbReference type="EMBL" id="KAK9088270.1"/>
    </source>
</evidence>
<evidence type="ECO:0000256" key="2">
    <source>
        <dbReference type="SAM" id="SignalP"/>
    </source>
</evidence>
<dbReference type="FunFam" id="3.20.80.10:FF:000002">
    <property type="entry name" value="Heme-binding protein 2"/>
    <property type="match status" value="1"/>
</dbReference>
<dbReference type="PANTHER" id="PTHR11220:SF25">
    <property type="entry name" value="F3F9.4"/>
    <property type="match status" value="1"/>
</dbReference>
<reference evidence="3 4" key="1">
    <citation type="submission" date="2024-01" db="EMBL/GenBank/DDBJ databases">
        <title>Genome assemblies of Stephania.</title>
        <authorList>
            <person name="Yang L."/>
        </authorList>
    </citation>
    <scope>NUCLEOTIDE SEQUENCE [LARGE SCALE GENOMIC DNA]</scope>
    <source>
        <strain evidence="3">JXDWG</strain>
        <tissue evidence="3">Leaf</tissue>
    </source>
</reference>
<name>A0AAP0E7R9_9MAGN</name>
<organism evidence="3 4">
    <name type="scientific">Stephania cephalantha</name>
    <dbReference type="NCBI Taxonomy" id="152367"/>
    <lineage>
        <taxon>Eukaryota</taxon>
        <taxon>Viridiplantae</taxon>
        <taxon>Streptophyta</taxon>
        <taxon>Embryophyta</taxon>
        <taxon>Tracheophyta</taxon>
        <taxon>Spermatophyta</taxon>
        <taxon>Magnoliopsida</taxon>
        <taxon>Ranunculales</taxon>
        <taxon>Menispermaceae</taxon>
        <taxon>Menispermoideae</taxon>
        <taxon>Cissampelideae</taxon>
        <taxon>Stephania</taxon>
    </lineage>
</organism>
<protein>
    <recommendedName>
        <fullName evidence="5">Heme-binding protein 2</fullName>
    </recommendedName>
</protein>
<feature type="signal peptide" evidence="2">
    <location>
        <begin position="1"/>
        <end position="24"/>
    </location>
</feature>
<keyword evidence="2" id="KW-0732">Signal</keyword>
<accession>A0AAP0E7R9</accession>